<dbReference type="EMBL" id="JH712071">
    <property type="protein sequence ID" value="EFO26497.1"/>
    <property type="molecule type" value="Genomic_DNA"/>
</dbReference>
<gene>
    <name evidence="1" type="ORF">LOAG_01983</name>
</gene>
<accession>A0A1S0U7G2</accession>
<evidence type="ECO:0000313" key="1">
    <source>
        <dbReference type="EMBL" id="EFO26497.1"/>
    </source>
</evidence>
<proteinExistence type="predicted"/>
<dbReference type="CTD" id="9939370"/>
<sequence>MGPQFSVTDRRPWMGYVMLMGSKVTDKLTNKFVANLKRKSSEIHHGDFTARHSDRLLILLRWMTRNGTCCSVIQHEDLVLLLCCITKRQQLRVKYAYDVRTKKFD</sequence>
<dbReference type="RefSeq" id="XP_003137569.1">
    <property type="nucleotide sequence ID" value="XM_003137521.1"/>
</dbReference>
<dbReference type="KEGG" id="loa:LOAG_01983"/>
<protein>
    <submittedName>
        <fullName evidence="1">Uncharacterized protein</fullName>
    </submittedName>
</protein>
<dbReference type="AlphaFoldDB" id="A0A1S0U7G2"/>
<dbReference type="InParanoid" id="A0A1S0U7G2"/>
<name>A0A1S0U7G2_LOALO</name>
<dbReference type="GeneID" id="9939370"/>
<reference evidence="1" key="1">
    <citation type="submission" date="2012-04" db="EMBL/GenBank/DDBJ databases">
        <title>The Genome Sequence of Loa loa.</title>
        <authorList>
            <consortium name="The Broad Institute Genome Sequencing Platform"/>
            <consortium name="Broad Institute Genome Sequencing Center for Infectious Disease"/>
            <person name="Nutman T.B."/>
            <person name="Fink D.L."/>
            <person name="Russ C."/>
            <person name="Young S."/>
            <person name="Zeng Q."/>
            <person name="Gargeya S."/>
            <person name="Alvarado L."/>
            <person name="Berlin A."/>
            <person name="Chapman S.B."/>
            <person name="Chen Z."/>
            <person name="Freedman E."/>
            <person name="Gellesch M."/>
            <person name="Goldberg J."/>
            <person name="Griggs A."/>
            <person name="Gujja S."/>
            <person name="Heilman E.R."/>
            <person name="Heiman D."/>
            <person name="Howarth C."/>
            <person name="Mehta T."/>
            <person name="Neiman D."/>
            <person name="Pearson M."/>
            <person name="Roberts A."/>
            <person name="Saif S."/>
            <person name="Shea T."/>
            <person name="Shenoy N."/>
            <person name="Sisk P."/>
            <person name="Stolte C."/>
            <person name="Sykes S."/>
            <person name="White J."/>
            <person name="Yandava C."/>
            <person name="Haas B."/>
            <person name="Henn M.R."/>
            <person name="Nusbaum C."/>
            <person name="Birren B."/>
        </authorList>
    </citation>
    <scope>NUCLEOTIDE SEQUENCE [LARGE SCALE GENOMIC DNA]</scope>
</reference>
<organism evidence="1">
    <name type="scientific">Loa loa</name>
    <name type="common">Eye worm</name>
    <name type="synonym">Filaria loa</name>
    <dbReference type="NCBI Taxonomy" id="7209"/>
    <lineage>
        <taxon>Eukaryota</taxon>
        <taxon>Metazoa</taxon>
        <taxon>Ecdysozoa</taxon>
        <taxon>Nematoda</taxon>
        <taxon>Chromadorea</taxon>
        <taxon>Rhabditida</taxon>
        <taxon>Spirurina</taxon>
        <taxon>Spiruromorpha</taxon>
        <taxon>Filarioidea</taxon>
        <taxon>Onchocercidae</taxon>
        <taxon>Loa</taxon>
    </lineage>
</organism>